<reference evidence="2 3" key="1">
    <citation type="submission" date="2019-02" db="EMBL/GenBank/DDBJ databases">
        <title>Pedobacter sp. nov., a novel speices isolated from soil of pinguins habitat in Antarcitica.</title>
        <authorList>
            <person name="He R.-H."/>
        </authorList>
    </citation>
    <scope>NUCLEOTIDE SEQUENCE [LARGE SCALE GENOMIC DNA]</scope>
    <source>
        <strain evidence="2 3">E01020</strain>
    </source>
</reference>
<evidence type="ECO:0000313" key="2">
    <source>
        <dbReference type="EMBL" id="TDG35185.1"/>
    </source>
</evidence>
<sequence length="387" mass="44055">MKKLITFMIITICANVVLAQQKYFPFVINGKHGITDTLGAEIIKPTYYTSKVIAAKNQIYLKNFSETPDAIFDAKTNTKQFYESVYNNEVKIDDIPYTMIVNKGKRYLLSEESAKIINLKEDYSDFKNVGKYIIAKFYPKFNTSKSATVYKNGVPMPPKIEPYPAENLAVLTNDQTLKLLLKGEFKNFLPLYKAPEETKLEGPKEVEVVLVNLNDINKNPNFDYILFNKVNTHSLCNSKMVLVKTFVLAKANKEMLLAACKKILKQNISTTPNDNYGFSPTVMAAPPSSGRYREDKKEVVVKKPFKPFFYTEKLTSGNTLFALQETEEISNHIFEAKEGVEIFLDKEEHTIRLKIEGKENSEFSFNPKTGVIYLPKSYLTLLGITVI</sequence>
<feature type="signal peptide" evidence="1">
    <location>
        <begin position="1"/>
        <end position="19"/>
    </location>
</feature>
<protein>
    <recommendedName>
        <fullName evidence="4">Copper amine oxidase-like N-terminal domain-containing protein</fullName>
    </recommendedName>
</protein>
<dbReference type="AlphaFoldDB" id="A0A4R5MJ41"/>
<name>A0A4R5MJ41_9SPHI</name>
<keyword evidence="1" id="KW-0732">Signal</keyword>
<evidence type="ECO:0000256" key="1">
    <source>
        <dbReference type="SAM" id="SignalP"/>
    </source>
</evidence>
<dbReference type="RefSeq" id="WP_133263511.1">
    <property type="nucleotide sequence ID" value="NZ_SJCY01000012.1"/>
</dbReference>
<proteinExistence type="predicted"/>
<accession>A0A4R5MJ41</accession>
<dbReference type="Proteomes" id="UP000295668">
    <property type="component" value="Unassembled WGS sequence"/>
</dbReference>
<evidence type="ECO:0008006" key="4">
    <source>
        <dbReference type="Google" id="ProtNLM"/>
    </source>
</evidence>
<comment type="caution">
    <text evidence="2">The sequence shown here is derived from an EMBL/GenBank/DDBJ whole genome shotgun (WGS) entry which is preliminary data.</text>
</comment>
<dbReference type="EMBL" id="SJCY01000012">
    <property type="protein sequence ID" value="TDG35185.1"/>
    <property type="molecule type" value="Genomic_DNA"/>
</dbReference>
<feature type="chain" id="PRO_5020851543" description="Copper amine oxidase-like N-terminal domain-containing protein" evidence="1">
    <location>
        <begin position="20"/>
        <end position="387"/>
    </location>
</feature>
<dbReference type="OrthoDB" id="744181at2"/>
<organism evidence="2 3">
    <name type="scientific">Pedobacter changchengzhani</name>
    <dbReference type="NCBI Taxonomy" id="2529274"/>
    <lineage>
        <taxon>Bacteria</taxon>
        <taxon>Pseudomonadati</taxon>
        <taxon>Bacteroidota</taxon>
        <taxon>Sphingobacteriia</taxon>
        <taxon>Sphingobacteriales</taxon>
        <taxon>Sphingobacteriaceae</taxon>
        <taxon>Pedobacter</taxon>
    </lineage>
</organism>
<keyword evidence="3" id="KW-1185">Reference proteome</keyword>
<evidence type="ECO:0000313" key="3">
    <source>
        <dbReference type="Proteomes" id="UP000295668"/>
    </source>
</evidence>
<gene>
    <name evidence="2" type="ORF">EZJ43_14905</name>
</gene>